<gene>
    <name evidence="2" type="ORF">EGH21_17645</name>
</gene>
<name>A0AAW4PWX4_9EURY</name>
<keyword evidence="1" id="KW-1133">Transmembrane helix</keyword>
<protein>
    <submittedName>
        <fullName evidence="2">DUF420 domain-containing protein</fullName>
    </submittedName>
</protein>
<evidence type="ECO:0000313" key="3">
    <source>
        <dbReference type="Proteomes" id="UP001430377"/>
    </source>
</evidence>
<dbReference type="EMBL" id="RKLR01000008">
    <property type="protein sequence ID" value="MBX0324853.1"/>
    <property type="molecule type" value="Genomic_DNA"/>
</dbReference>
<keyword evidence="1" id="KW-0812">Transmembrane</keyword>
<dbReference type="Pfam" id="PF04238">
    <property type="entry name" value="DUF420"/>
    <property type="match status" value="1"/>
</dbReference>
<keyword evidence="1" id="KW-0472">Membrane</keyword>
<keyword evidence="3" id="KW-1185">Reference proteome</keyword>
<sequence>MDLRVKHRVPEVAGILTVVSLALVFGAALGTIPKTLLPQAPSWVLNAIPLVNAIISGLAILIIGAGWYWIRAGQIKRHRAAMLSGVMLFATFLILYLYKVALQGPTPFAGPEVIRQFVYLPLLSIHILLAIICVPLLYYVLLLAVTRPIHEIPQTRHPRIGRIAASLWLVSFALGLIVYLLLYVVY</sequence>
<reference evidence="2 3" key="1">
    <citation type="submission" date="2021-06" db="EMBL/GenBank/DDBJ databases">
        <title>Halomicroarcula sp. a new haloarchaeum isolated from saline soil.</title>
        <authorList>
            <person name="Duran-Viseras A."/>
            <person name="Sanchez-Porro C."/>
            <person name="Ventosa A."/>
        </authorList>
    </citation>
    <scope>NUCLEOTIDE SEQUENCE [LARGE SCALE GENOMIC DNA]</scope>
    <source>
        <strain evidence="2 3">F13</strain>
    </source>
</reference>
<proteinExistence type="predicted"/>
<accession>A0AAW4PWX4</accession>
<feature type="transmembrane region" description="Helical" evidence="1">
    <location>
        <begin position="80"/>
        <end position="98"/>
    </location>
</feature>
<dbReference type="PANTHER" id="PTHR37692">
    <property type="entry name" value="HYPOTHETICAL MEMBRANE SPANNING PROTEIN"/>
    <property type="match status" value="1"/>
</dbReference>
<dbReference type="AlphaFoldDB" id="A0AAW4PWX4"/>
<evidence type="ECO:0000313" key="2">
    <source>
        <dbReference type="EMBL" id="MBX0324853.1"/>
    </source>
</evidence>
<evidence type="ECO:0000256" key="1">
    <source>
        <dbReference type="SAM" id="Phobius"/>
    </source>
</evidence>
<dbReference type="Proteomes" id="UP001430377">
    <property type="component" value="Unassembled WGS sequence"/>
</dbReference>
<feature type="transmembrane region" description="Helical" evidence="1">
    <location>
        <begin position="163"/>
        <end position="185"/>
    </location>
</feature>
<feature type="transmembrane region" description="Helical" evidence="1">
    <location>
        <begin position="44"/>
        <end position="68"/>
    </location>
</feature>
<feature type="transmembrane region" description="Helical" evidence="1">
    <location>
        <begin position="118"/>
        <end position="142"/>
    </location>
</feature>
<dbReference type="InterPro" id="IPR007352">
    <property type="entry name" value="DUF420"/>
</dbReference>
<feature type="transmembrane region" description="Helical" evidence="1">
    <location>
        <begin position="12"/>
        <end position="32"/>
    </location>
</feature>
<comment type="caution">
    <text evidence="2">The sequence shown here is derived from an EMBL/GenBank/DDBJ whole genome shotgun (WGS) entry which is preliminary data.</text>
</comment>
<dbReference type="PANTHER" id="PTHR37692:SF1">
    <property type="entry name" value="DUF420 DOMAIN-CONTAINING PROTEIN"/>
    <property type="match status" value="1"/>
</dbReference>
<organism evidence="2 3">
    <name type="scientific">Haloarcula rubra</name>
    <dbReference type="NCBI Taxonomy" id="2487747"/>
    <lineage>
        <taxon>Archaea</taxon>
        <taxon>Methanobacteriati</taxon>
        <taxon>Methanobacteriota</taxon>
        <taxon>Stenosarchaea group</taxon>
        <taxon>Halobacteria</taxon>
        <taxon>Halobacteriales</taxon>
        <taxon>Haloarculaceae</taxon>
        <taxon>Haloarcula</taxon>
    </lineage>
</organism>